<evidence type="ECO:0000313" key="2">
    <source>
        <dbReference type="EMBL" id="KAL1268494.1"/>
    </source>
</evidence>
<dbReference type="Proteomes" id="UP001558613">
    <property type="component" value="Unassembled WGS sequence"/>
</dbReference>
<keyword evidence="3" id="KW-1185">Reference proteome</keyword>
<evidence type="ECO:0000259" key="1">
    <source>
        <dbReference type="PROSITE" id="PS50280"/>
    </source>
</evidence>
<reference evidence="2 3" key="1">
    <citation type="submission" date="2023-09" db="EMBL/GenBank/DDBJ databases">
        <authorList>
            <person name="Wang M."/>
        </authorList>
    </citation>
    <scope>NUCLEOTIDE SEQUENCE [LARGE SCALE GENOMIC DNA]</scope>
    <source>
        <strain evidence="2">GT-2023</strain>
        <tissue evidence="2">Liver</tissue>
    </source>
</reference>
<sequence length="169" mass="18663">MRAKVLPPPLQTSLHSCQVFQCLVVVSHQPKNNGSVLGFLQTECFMISGETFSLTKDRNICCTWNGLAIKDFSPKEGAGVVATRRFSKGDIVCDYHGKVITAAKDTFGRRINHSSKMPNLKPLHCVMKMNKDVVLFAALQDINVDTQQKFDYGVKRKSFRGDPGPGMAG</sequence>
<evidence type="ECO:0000313" key="3">
    <source>
        <dbReference type="Proteomes" id="UP001558613"/>
    </source>
</evidence>
<dbReference type="InterPro" id="IPR046341">
    <property type="entry name" value="SET_dom_sf"/>
</dbReference>
<dbReference type="Gene3D" id="2.170.270.10">
    <property type="entry name" value="SET domain"/>
    <property type="match status" value="2"/>
</dbReference>
<dbReference type="SUPFAM" id="SSF82199">
    <property type="entry name" value="SET domain"/>
    <property type="match status" value="1"/>
</dbReference>
<dbReference type="PROSITE" id="PS50280">
    <property type="entry name" value="SET"/>
    <property type="match status" value="1"/>
</dbReference>
<feature type="domain" description="SET" evidence="1">
    <location>
        <begin position="65"/>
        <end position="153"/>
    </location>
</feature>
<name>A0ABR3MV29_9TELE</name>
<organism evidence="2 3">
    <name type="scientific">Cirrhinus molitorella</name>
    <name type="common">mud carp</name>
    <dbReference type="NCBI Taxonomy" id="172907"/>
    <lineage>
        <taxon>Eukaryota</taxon>
        <taxon>Metazoa</taxon>
        <taxon>Chordata</taxon>
        <taxon>Craniata</taxon>
        <taxon>Vertebrata</taxon>
        <taxon>Euteleostomi</taxon>
        <taxon>Actinopterygii</taxon>
        <taxon>Neopterygii</taxon>
        <taxon>Teleostei</taxon>
        <taxon>Ostariophysi</taxon>
        <taxon>Cypriniformes</taxon>
        <taxon>Cyprinidae</taxon>
        <taxon>Labeoninae</taxon>
        <taxon>Labeonini</taxon>
        <taxon>Cirrhinus</taxon>
    </lineage>
</organism>
<accession>A0ABR3MV29</accession>
<dbReference type="PANTHER" id="PTHR46167">
    <property type="entry name" value="N-LYSINE METHYLTRANSFERASE KMT5A"/>
    <property type="match status" value="1"/>
</dbReference>
<dbReference type="InterPro" id="IPR051760">
    <property type="entry name" value="KMT5A"/>
</dbReference>
<gene>
    <name evidence="2" type="ORF">QQF64_033857</name>
</gene>
<proteinExistence type="predicted"/>
<protein>
    <recommendedName>
        <fullName evidence="1">SET domain-containing protein</fullName>
    </recommendedName>
</protein>
<dbReference type="PANTHER" id="PTHR46167:SF1">
    <property type="entry name" value="N-LYSINE METHYLTRANSFERASE KMT5A"/>
    <property type="match status" value="1"/>
</dbReference>
<comment type="caution">
    <text evidence="2">The sequence shown here is derived from an EMBL/GenBank/DDBJ whole genome shotgun (WGS) entry which is preliminary data.</text>
</comment>
<dbReference type="EMBL" id="JAYMGO010000009">
    <property type="protein sequence ID" value="KAL1268494.1"/>
    <property type="molecule type" value="Genomic_DNA"/>
</dbReference>
<dbReference type="InterPro" id="IPR001214">
    <property type="entry name" value="SET_dom"/>
</dbReference>